<keyword evidence="2" id="KW-1185">Reference proteome</keyword>
<gene>
    <name evidence="1" type="ORF">EVAR_56010_1</name>
</gene>
<evidence type="ECO:0000313" key="2">
    <source>
        <dbReference type="Proteomes" id="UP000299102"/>
    </source>
</evidence>
<accession>A0A4C1YUF7</accession>
<proteinExistence type="predicted"/>
<protein>
    <submittedName>
        <fullName evidence="1">Uncharacterized protein</fullName>
    </submittedName>
</protein>
<dbReference type="EMBL" id="BGZK01001447">
    <property type="protein sequence ID" value="GBP80141.1"/>
    <property type="molecule type" value="Genomic_DNA"/>
</dbReference>
<organism evidence="1 2">
    <name type="scientific">Eumeta variegata</name>
    <name type="common">Bagworm moth</name>
    <name type="synonym">Eumeta japonica</name>
    <dbReference type="NCBI Taxonomy" id="151549"/>
    <lineage>
        <taxon>Eukaryota</taxon>
        <taxon>Metazoa</taxon>
        <taxon>Ecdysozoa</taxon>
        <taxon>Arthropoda</taxon>
        <taxon>Hexapoda</taxon>
        <taxon>Insecta</taxon>
        <taxon>Pterygota</taxon>
        <taxon>Neoptera</taxon>
        <taxon>Endopterygota</taxon>
        <taxon>Lepidoptera</taxon>
        <taxon>Glossata</taxon>
        <taxon>Ditrysia</taxon>
        <taxon>Tineoidea</taxon>
        <taxon>Psychidae</taxon>
        <taxon>Oiketicinae</taxon>
        <taxon>Eumeta</taxon>
    </lineage>
</organism>
<reference evidence="1 2" key="1">
    <citation type="journal article" date="2019" name="Commun. Biol.">
        <title>The bagworm genome reveals a unique fibroin gene that provides high tensile strength.</title>
        <authorList>
            <person name="Kono N."/>
            <person name="Nakamura H."/>
            <person name="Ohtoshi R."/>
            <person name="Tomita M."/>
            <person name="Numata K."/>
            <person name="Arakawa K."/>
        </authorList>
    </citation>
    <scope>NUCLEOTIDE SEQUENCE [LARGE SCALE GENOMIC DNA]</scope>
</reference>
<sequence>MGRVPVIGDVHARGHRPLLVAVSPCRPPSPAHDNTSKQTEYSIRITYESGTLIDNERRRAAGGGAGGAGIGQVVLCHRARTGNLYFYESIVLEPARGFRRPAGPGLAQPQVAVELSNHKSDQQRQYFTAAINFERAPDN</sequence>
<evidence type="ECO:0000313" key="1">
    <source>
        <dbReference type="EMBL" id="GBP80141.1"/>
    </source>
</evidence>
<dbReference type="AlphaFoldDB" id="A0A4C1YUF7"/>
<dbReference type="Proteomes" id="UP000299102">
    <property type="component" value="Unassembled WGS sequence"/>
</dbReference>
<name>A0A4C1YUF7_EUMVA</name>
<comment type="caution">
    <text evidence="1">The sequence shown here is derived from an EMBL/GenBank/DDBJ whole genome shotgun (WGS) entry which is preliminary data.</text>
</comment>